<keyword evidence="1" id="KW-0472">Membrane</keyword>
<feature type="transmembrane region" description="Helical" evidence="1">
    <location>
        <begin position="7"/>
        <end position="27"/>
    </location>
</feature>
<name>A0A265E5A0_9STAP</name>
<proteinExistence type="predicted"/>
<dbReference type="Proteomes" id="UP000216682">
    <property type="component" value="Unassembled WGS sequence"/>
</dbReference>
<evidence type="ECO:0000256" key="1">
    <source>
        <dbReference type="SAM" id="Phobius"/>
    </source>
</evidence>
<evidence type="ECO:0000313" key="2">
    <source>
        <dbReference type="EMBL" id="OZT76767.1"/>
    </source>
</evidence>
<keyword evidence="1" id="KW-0812">Transmembrane</keyword>
<keyword evidence="1" id="KW-1133">Transmembrane helix</keyword>
<evidence type="ECO:0000313" key="3">
    <source>
        <dbReference type="Proteomes" id="UP000216682"/>
    </source>
</evidence>
<dbReference type="AlphaFoldDB" id="A0A265E5A0"/>
<feature type="transmembrane region" description="Helical" evidence="1">
    <location>
        <begin position="33"/>
        <end position="54"/>
    </location>
</feature>
<organism evidence="2 3">
    <name type="scientific">Salinicoccus roseus</name>
    <dbReference type="NCBI Taxonomy" id="45670"/>
    <lineage>
        <taxon>Bacteria</taxon>
        <taxon>Bacillati</taxon>
        <taxon>Bacillota</taxon>
        <taxon>Bacilli</taxon>
        <taxon>Bacillales</taxon>
        <taxon>Staphylococcaceae</taxon>
        <taxon>Salinicoccus</taxon>
    </lineage>
</organism>
<dbReference type="RefSeq" id="WP_094906889.1">
    <property type="nucleotide sequence ID" value="NZ_NPEZ01000004.1"/>
</dbReference>
<gene>
    <name evidence="2" type="ORF">CFN03_09925</name>
</gene>
<comment type="caution">
    <text evidence="2">The sequence shown here is derived from an EMBL/GenBank/DDBJ whole genome shotgun (WGS) entry which is preliminary data.</text>
</comment>
<reference evidence="2 3" key="1">
    <citation type="submission" date="2017-07" db="EMBL/GenBank/DDBJ databases">
        <title>Shotgun whole genome sequences of three halophilic bacterial isolates.</title>
        <authorList>
            <person name="Pozzo T."/>
            <person name="Higdon S.M."/>
            <person name="Quillaguaman J."/>
        </authorList>
    </citation>
    <scope>NUCLEOTIDE SEQUENCE [LARGE SCALE GENOMIC DNA]</scope>
    <source>
        <strain evidence="2 3">BU-1</strain>
    </source>
</reference>
<dbReference type="EMBL" id="NPEZ01000004">
    <property type="protein sequence ID" value="OZT76767.1"/>
    <property type="molecule type" value="Genomic_DNA"/>
</dbReference>
<protein>
    <submittedName>
        <fullName evidence="2">Uncharacterized protein</fullName>
    </submittedName>
</protein>
<accession>A0A265E5A0</accession>
<sequence>MWELNRTSLLLGVIWAVGSYIIVRTLLMEWLYTMPVVTVTIIILGPVMLIKALFENILKYDFFNKDYKKGKKRKAKRGKDE</sequence>